<dbReference type="RefSeq" id="NP_001327684.1">
    <property type="nucleotide sequence ID" value="NM_001339057.1"/>
</dbReference>
<accession>Q9LH38</accession>
<dbReference type="DNASU" id="822811"/>
<evidence type="ECO:0000313" key="3">
    <source>
        <dbReference type="EMBL" id="BAB01978.1"/>
    </source>
</evidence>
<keyword evidence="4" id="KW-1185">Reference proteome</keyword>
<dbReference type="EMBL" id="AP002066">
    <property type="protein sequence ID" value="BAB01978.1"/>
    <property type="molecule type" value="Genomic_DNA"/>
</dbReference>
<dbReference type="EMBL" id="CP002686">
    <property type="protein sequence ID" value="ANM65737.1"/>
    <property type="molecule type" value="Genomic_DNA"/>
</dbReference>
<organism evidence="3">
    <name type="scientific">Arabidopsis thaliana</name>
    <name type="common">Mouse-ear cress</name>
    <dbReference type="NCBI Taxonomy" id="3702"/>
    <lineage>
        <taxon>Eukaryota</taxon>
        <taxon>Viridiplantae</taxon>
        <taxon>Streptophyta</taxon>
        <taxon>Embryophyta</taxon>
        <taxon>Tracheophyta</taxon>
        <taxon>Spermatophyta</taxon>
        <taxon>Magnoliopsida</taxon>
        <taxon>eudicotyledons</taxon>
        <taxon>Gunneridae</taxon>
        <taxon>Pentapetalae</taxon>
        <taxon>rosids</taxon>
        <taxon>malvids</taxon>
        <taxon>Brassicales</taxon>
        <taxon>Brassicaceae</taxon>
        <taxon>Camelineae</taxon>
        <taxon>Arabidopsis</taxon>
    </lineage>
</organism>
<dbReference type="PaxDb" id="3702-AT3G30730.1"/>
<protein>
    <submittedName>
        <fullName evidence="3">Uncharacterized protein</fullName>
    </submittedName>
</protein>
<name>Q9LH38_ARATH</name>
<reference evidence="2" key="4">
    <citation type="submission" date="2016-05" db="EMBL/GenBank/DDBJ databases">
        <authorList>
            <person name="Krishnakumar V."/>
            <person name="Cheng C.-Y."/>
            <person name="Chan A.P."/>
            <person name="Schobel S."/>
            <person name="Kim M."/>
            <person name="Ferlanti E.S."/>
            <person name="Belyaeva I."/>
            <person name="Rosen B.D."/>
            <person name="Micklem G."/>
            <person name="Miller J.R."/>
            <person name="Vaughn M."/>
            <person name="Town C.D."/>
        </authorList>
    </citation>
    <scope>NUCLEOTIDE SEQUENCE</scope>
</reference>
<dbReference type="Araport" id="AT3G30730"/>
<reference evidence="3" key="1">
    <citation type="journal article" date="2000" name="DNA Res.">
        <title>Structural analysis of Arabidopsis thaliana chromosome 3. II. Sequence features of the 4,251,695 bp regions covered by 90 P1, TAC and BAC clones.</title>
        <authorList>
            <person name="Nakamura Y."/>
        </authorList>
    </citation>
    <scope>NUCLEOTIDE SEQUENCE [LARGE SCALE GENOMIC DNA]</scope>
</reference>
<dbReference type="TAIR" id="AT3G30730"/>
<reference evidence="2" key="3">
    <citation type="submission" date="2011-02" db="EMBL/GenBank/DDBJ databases">
        <authorList>
            <consortium name="TAIR"/>
            <person name="Swarbreck D."/>
            <person name="Lamesch P."/>
            <person name="Wilks C."/>
            <person name="Huala E."/>
        </authorList>
    </citation>
    <scope>NUCLEOTIDE SEQUENCE</scope>
</reference>
<dbReference type="Proteomes" id="UP000006548">
    <property type="component" value="Chromosome 3"/>
</dbReference>
<evidence type="ECO:0000313" key="1">
    <source>
        <dbReference type="Araport" id="AT3G30730"/>
    </source>
</evidence>
<dbReference type="ExpressionAtlas" id="Q9LH38">
    <property type="expression patterns" value="baseline and differential"/>
</dbReference>
<reference evidence="4" key="5">
    <citation type="journal article" date="2017" name="Plant J.">
        <title>Araport11: a complete reannotation of the Arabidopsis thaliana reference genome.</title>
        <authorList>
            <person name="Cheng C.Y."/>
            <person name="Krishnakumar V."/>
            <person name="Chan A.P."/>
            <person name="Thibaud-Nissen F."/>
            <person name="Schobel S."/>
            <person name="Town C.D."/>
        </authorList>
    </citation>
    <scope>GENOME REANNOTATION</scope>
    <source>
        <strain evidence="4">cv. Columbia</strain>
    </source>
</reference>
<evidence type="ECO:0000313" key="2">
    <source>
        <dbReference type="EMBL" id="ANM65737.1"/>
    </source>
</evidence>
<sequence>MATTIPIYLGFTIKPNLPEDKKKQTSHYNPNMAPHKAQQSLQPYTFQNFDDIDGDFCQKEVLLRLIYIWEARNIKKGNILMGFELLFIYSQSNPMEGFISANRIFPYQEDLKYNSIYKLNKVEWCNSSNAIKYLFKYVTKGVNKSAIFIEKGTNTTSNSED</sequence>
<proteinExistence type="predicted"/>
<reference evidence="2 4" key="2">
    <citation type="journal article" date="2000" name="Nature">
        <title>Sequence and analysis of chromosome 3 of the plant Arabidopsis thaliana.</title>
        <authorList>
            <consortium name="European Union Chromosome 3 Arabidopsis Sequencing Consortium"/>
            <consortium name="Institute for Genomic Research"/>
            <consortium name="Kazusa DNA Research Institute"/>
            <person name="Salanoubat M."/>
            <person name="Lemcke K."/>
            <person name="Rieger M."/>
            <person name="Ansorge W."/>
            <person name="Unseld M."/>
            <person name="Fartmann B."/>
            <person name="Valle G."/>
            <person name="Blocker H."/>
            <person name="Perez-Alonso M."/>
            <person name="Obermaier B."/>
            <person name="Delseny M."/>
            <person name="Boutry M."/>
            <person name="Grivell L.A."/>
            <person name="Mache R."/>
            <person name="Puigdomenech P."/>
            <person name="De Simone V."/>
            <person name="Choisne N."/>
            <person name="Artiguenave F."/>
            <person name="Robert C."/>
            <person name="Brottier P."/>
            <person name="Wincker P."/>
            <person name="Cattolico L."/>
            <person name="Weissenbach J."/>
            <person name="Saurin W."/>
            <person name="Quetier F."/>
            <person name="Schafer M."/>
            <person name="Muller-Auer S."/>
            <person name="Gabel C."/>
            <person name="Fuchs M."/>
            <person name="Benes V."/>
            <person name="Wurmbach E."/>
            <person name="Drzonek H."/>
            <person name="Erfle H."/>
            <person name="Jordan N."/>
            <person name="Bangert S."/>
            <person name="Wiedelmann R."/>
            <person name="Kranz H."/>
            <person name="Voss H."/>
            <person name="Holland R."/>
            <person name="Brandt P."/>
            <person name="Nyakatura G."/>
            <person name="Vezzi A."/>
            <person name="D'Angelo M."/>
            <person name="Pallavicini A."/>
            <person name="Toppo S."/>
            <person name="Simionati B."/>
            <person name="Conrad A."/>
            <person name="Hornischer K."/>
            <person name="Kauer G."/>
            <person name="Lohnert T.H."/>
            <person name="Nordsiek G."/>
            <person name="Reichelt J."/>
            <person name="Scharfe M."/>
            <person name="Schon O."/>
            <person name="Bargues M."/>
            <person name="Terol J."/>
            <person name="Climent J."/>
            <person name="Navarro P."/>
            <person name="Collado C."/>
            <person name="Perez-Perez A."/>
            <person name="Ottenwalder B."/>
            <person name="Duchemin D."/>
            <person name="Cooke R."/>
            <person name="Laudie M."/>
            <person name="Berger-Llauro C."/>
            <person name="Purnelle B."/>
            <person name="Masuy D."/>
            <person name="de Haan M."/>
            <person name="Maarse A.C."/>
            <person name="Alcaraz J.P."/>
            <person name="Cottet A."/>
            <person name="Casacuberta E."/>
            <person name="Monfort A."/>
            <person name="Argiriou A."/>
            <person name="flores M."/>
            <person name="Liguori R."/>
            <person name="Vitale D."/>
            <person name="Mannhaupt G."/>
            <person name="Haase D."/>
            <person name="Schoof H."/>
            <person name="Rudd S."/>
            <person name="Zaccaria P."/>
            <person name="Mewes H.W."/>
            <person name="Mayer K.F."/>
            <person name="Kaul S."/>
            <person name="Town C.D."/>
            <person name="Koo H.L."/>
            <person name="Tallon L.J."/>
            <person name="Jenkins J."/>
            <person name="Rooney T."/>
            <person name="Rizzo M."/>
            <person name="Walts A."/>
            <person name="Utterback T."/>
            <person name="Fujii C.Y."/>
            <person name="Shea T.P."/>
            <person name="Creasy T.H."/>
            <person name="Haas B."/>
            <person name="Maiti R."/>
            <person name="Wu D."/>
            <person name="Peterson J."/>
            <person name="Van Aken S."/>
            <person name="Pai G."/>
            <person name="Militscher J."/>
            <person name="Sellers P."/>
            <person name="Gill J.E."/>
            <person name="Feldblyum T.V."/>
            <person name="Preuss D."/>
            <person name="Lin X."/>
            <person name="Nierman W.C."/>
            <person name="Salzberg S.L."/>
            <person name="White O."/>
            <person name="Venter J.C."/>
            <person name="Fraser C.M."/>
            <person name="Kaneko T."/>
            <person name="Nakamura Y."/>
            <person name="Sato S."/>
            <person name="Kato T."/>
            <person name="Asamizu E."/>
            <person name="Sasamoto S."/>
            <person name="Kimura T."/>
            <person name="Idesawa K."/>
            <person name="Kawashima K."/>
            <person name="Kishida Y."/>
            <person name="Kiyokawa C."/>
            <person name="Kohara M."/>
            <person name="Matsumoto M."/>
            <person name="Matsuno A."/>
            <person name="Muraki A."/>
            <person name="Nakayama S."/>
            <person name="Nakazaki N."/>
            <person name="Shinpo S."/>
            <person name="Takeuchi C."/>
            <person name="Wada T."/>
            <person name="Watanabe A."/>
            <person name="Yamada M."/>
            <person name="Yasuda M."/>
            <person name="Tabata S."/>
        </authorList>
    </citation>
    <scope>NUCLEOTIDE SEQUENCE [LARGE SCALE GENOMIC DNA]</scope>
    <source>
        <strain evidence="4">cv. Columbia</strain>
    </source>
</reference>
<dbReference type="STRING" id="3702.Q9LH38"/>
<evidence type="ECO:0000313" key="4">
    <source>
        <dbReference type="Proteomes" id="UP000006548"/>
    </source>
</evidence>
<dbReference type="AlphaFoldDB" id="Q9LH38"/>
<gene>
    <name evidence="1 2" type="ordered locus">At3g30730</name>
</gene>
<dbReference type="GeneID" id="822811"/>